<organism evidence="1">
    <name type="scientific">uncultured bacterium contig00014</name>
    <dbReference type="NCBI Taxonomy" id="1181505"/>
    <lineage>
        <taxon>Bacteria</taxon>
        <taxon>environmental samples</taxon>
    </lineage>
</organism>
<sequence>MAFIDRMKELLDQGVAVSKEFAVKAGAKAQDLGERGVMMLEIRQLESQAQKLIGRLGAETYQTFTERGEQTVSAESAPIKSLLSEIATIRESIEKREADLKSRKGQ</sequence>
<evidence type="ECO:0000313" key="1">
    <source>
        <dbReference type="EMBL" id="AGS53327.1"/>
    </source>
</evidence>
<proteinExistence type="predicted"/>
<protein>
    <submittedName>
        <fullName evidence="1">Uncharacterized protein</fullName>
    </submittedName>
</protein>
<dbReference type="EMBL" id="JQ844230">
    <property type="protein sequence ID" value="AGS53327.1"/>
    <property type="molecule type" value="Genomic_DNA"/>
</dbReference>
<accession>A0A806KFB5</accession>
<reference evidence="1" key="1">
    <citation type="submission" date="2012-03" db="EMBL/GenBank/DDBJ databases">
        <title>Functional metagenomics reveals considerable lignocellulase gene clusters in the gut microbiome of a wood-feeding higher termite.</title>
        <authorList>
            <person name="Liu N."/>
        </authorList>
    </citation>
    <scope>NUCLEOTIDE SEQUENCE</scope>
</reference>
<name>A0A806KFB5_9BACT</name>
<dbReference type="AlphaFoldDB" id="A0A806KFB5"/>